<dbReference type="RefSeq" id="WP_184585814.1">
    <property type="nucleotide sequence ID" value="NZ_JACHLI010000001.1"/>
</dbReference>
<evidence type="ECO:0000313" key="3">
    <source>
        <dbReference type="EMBL" id="MBB4861556.1"/>
    </source>
</evidence>
<evidence type="ECO:0000313" key="4">
    <source>
        <dbReference type="Proteomes" id="UP000566995"/>
    </source>
</evidence>
<dbReference type="CDD" id="cd11297">
    <property type="entry name" value="PIN_LabA-like_N_1"/>
    <property type="match status" value="1"/>
</dbReference>
<evidence type="ECO:0000259" key="1">
    <source>
        <dbReference type="Pfam" id="PF01936"/>
    </source>
</evidence>
<dbReference type="Gene3D" id="3.40.50.1010">
    <property type="entry name" value="5'-nuclease"/>
    <property type="match status" value="1"/>
</dbReference>
<dbReference type="Pfam" id="PF12872">
    <property type="entry name" value="OST-HTH"/>
    <property type="match status" value="1"/>
</dbReference>
<reference evidence="3 4" key="1">
    <citation type="submission" date="2020-08" db="EMBL/GenBank/DDBJ databases">
        <title>Functional genomics of gut bacteria from endangered species of beetles.</title>
        <authorList>
            <person name="Carlos-Shanley C."/>
        </authorList>
    </citation>
    <scope>NUCLEOTIDE SEQUENCE [LARGE SCALE GENOMIC DNA]</scope>
    <source>
        <strain evidence="3 4">S00179</strain>
    </source>
</reference>
<dbReference type="AlphaFoldDB" id="A0A7W7KFL5"/>
<dbReference type="InterPro" id="IPR021139">
    <property type="entry name" value="NYN"/>
</dbReference>
<protein>
    <submittedName>
        <fullName evidence="3">Uncharacterized protein (TIGR00288 family)</fullName>
    </submittedName>
</protein>
<name>A0A7W7KFL5_PSENT</name>
<dbReference type="PANTHER" id="PTHR35811:SF1">
    <property type="entry name" value="HTH OST-TYPE DOMAIN-CONTAINING PROTEIN"/>
    <property type="match status" value="1"/>
</dbReference>
<accession>A0A7W7KFL5</accession>
<dbReference type="EMBL" id="JACHLI010000001">
    <property type="protein sequence ID" value="MBB4861556.1"/>
    <property type="molecule type" value="Genomic_DNA"/>
</dbReference>
<sequence>MCSRKPNIAVFIDAENIHFGWMDRIYERLARVGVITISRAYGNWAQSNMDCWKGALQEFGIKPVQMPTIAKGKNASDMGLVVDAIDCIYTNPIDIFCIISSDCDFTPLVLRLREKGKRVLGIGTESSARAYRGACNRFITISAKPPRNTRRWSDAKCRAEAKTIQAFRSGYDNSKDTGEGWRSVGEISFWLSKHHPVNPKHLGHEKLVDVLEATGHYQVDRNPTRYRCLAIERA</sequence>
<dbReference type="InterPro" id="IPR025605">
    <property type="entry name" value="OST-HTH/LOTUS_dom"/>
</dbReference>
<dbReference type="Pfam" id="PF01936">
    <property type="entry name" value="NYN"/>
    <property type="match status" value="1"/>
</dbReference>
<evidence type="ECO:0000259" key="2">
    <source>
        <dbReference type="Pfam" id="PF12872"/>
    </source>
</evidence>
<proteinExistence type="predicted"/>
<feature type="domain" description="HTH OST-type" evidence="2">
    <location>
        <begin position="164"/>
        <end position="224"/>
    </location>
</feature>
<comment type="caution">
    <text evidence="3">The sequence shown here is derived from an EMBL/GenBank/DDBJ whole genome shotgun (WGS) entry which is preliminary data.</text>
</comment>
<feature type="domain" description="NYN" evidence="1">
    <location>
        <begin position="7"/>
        <end position="141"/>
    </location>
</feature>
<dbReference type="PANTHER" id="PTHR35811">
    <property type="entry name" value="SLR1870 PROTEIN"/>
    <property type="match status" value="1"/>
</dbReference>
<dbReference type="Proteomes" id="UP000566995">
    <property type="component" value="Unassembled WGS sequence"/>
</dbReference>
<dbReference type="GO" id="GO:0004540">
    <property type="term" value="F:RNA nuclease activity"/>
    <property type="evidence" value="ECO:0007669"/>
    <property type="project" value="InterPro"/>
</dbReference>
<organism evidence="3 4">
    <name type="scientific">Pseudomonas nitroreducens</name>
    <dbReference type="NCBI Taxonomy" id="46680"/>
    <lineage>
        <taxon>Bacteria</taxon>
        <taxon>Pseudomonadati</taxon>
        <taxon>Pseudomonadota</taxon>
        <taxon>Gammaproteobacteria</taxon>
        <taxon>Pseudomonadales</taxon>
        <taxon>Pseudomonadaceae</taxon>
        <taxon>Pseudomonas</taxon>
    </lineage>
</organism>
<gene>
    <name evidence="3" type="ORF">HNP46_000367</name>
</gene>